<dbReference type="SUPFAM" id="SSF52540">
    <property type="entry name" value="P-loop containing nucleoside triphosphate hydrolases"/>
    <property type="match status" value="1"/>
</dbReference>
<dbReference type="Pfam" id="PF00071">
    <property type="entry name" value="Ras"/>
    <property type="match status" value="1"/>
</dbReference>
<sequence>MSEINANIQSNNNNILIILVGNKLDEEKNRMVTKKEGERLAQVIVRKVTYNTLSYLYMYNS</sequence>
<dbReference type="GO" id="GO:0003924">
    <property type="term" value="F:GTPase activity"/>
    <property type="evidence" value="ECO:0007669"/>
    <property type="project" value="InterPro"/>
</dbReference>
<dbReference type="GO" id="GO:0005525">
    <property type="term" value="F:GTP binding"/>
    <property type="evidence" value="ECO:0007669"/>
    <property type="project" value="InterPro"/>
</dbReference>
<name>A0A095C5A9_SCHHA</name>
<proteinExistence type="predicted"/>
<protein>
    <submittedName>
        <fullName evidence="1">Uncharacterized protein</fullName>
    </submittedName>
</protein>
<accession>A0A095C5A9</accession>
<gene>
    <name evidence="1" type="ORF">MS3_05400</name>
</gene>
<evidence type="ECO:0000313" key="1">
    <source>
        <dbReference type="EMBL" id="KGB37078.1"/>
    </source>
</evidence>
<dbReference type="InterPro" id="IPR027417">
    <property type="entry name" value="P-loop_NTPase"/>
</dbReference>
<dbReference type="Gene3D" id="3.40.50.300">
    <property type="entry name" value="P-loop containing nucleotide triphosphate hydrolases"/>
    <property type="match status" value="1"/>
</dbReference>
<dbReference type="EMBL" id="KL250842">
    <property type="protein sequence ID" value="KGB37078.1"/>
    <property type="molecule type" value="Genomic_DNA"/>
</dbReference>
<reference evidence="1" key="1">
    <citation type="journal article" date="2012" name="Nat. Genet.">
        <title>Whole-genome sequence of Schistosoma haematobium.</title>
        <authorList>
            <person name="Young N.D."/>
            <person name="Jex A.R."/>
            <person name="Li B."/>
            <person name="Liu S."/>
            <person name="Yang L."/>
            <person name="Xiong Z."/>
            <person name="Li Y."/>
            <person name="Cantacessi C."/>
            <person name="Hall R.S."/>
            <person name="Xu X."/>
            <person name="Chen F."/>
            <person name="Wu X."/>
            <person name="Zerlotini A."/>
            <person name="Oliveira G."/>
            <person name="Hofmann A."/>
            <person name="Zhang G."/>
            <person name="Fang X."/>
            <person name="Kang Y."/>
            <person name="Campbell B.E."/>
            <person name="Loukas A."/>
            <person name="Ranganathan S."/>
            <person name="Rollinson D."/>
            <person name="Rinaldi G."/>
            <person name="Brindley P.J."/>
            <person name="Yang H."/>
            <person name="Wang J."/>
            <person name="Wang J."/>
            <person name="Gasser R.B."/>
        </authorList>
    </citation>
    <scope>NUCLEOTIDE SEQUENCE [LARGE SCALE GENOMIC DNA]</scope>
</reference>
<dbReference type="InterPro" id="IPR001806">
    <property type="entry name" value="Small_GTPase"/>
</dbReference>
<dbReference type="AlphaFoldDB" id="A0A095C5A9"/>
<dbReference type="STRING" id="6185.A0A095C5A9"/>
<organism evidence="1">
    <name type="scientific">Schistosoma haematobium</name>
    <name type="common">Blood fluke</name>
    <dbReference type="NCBI Taxonomy" id="6185"/>
    <lineage>
        <taxon>Eukaryota</taxon>
        <taxon>Metazoa</taxon>
        <taxon>Spiralia</taxon>
        <taxon>Lophotrochozoa</taxon>
        <taxon>Platyhelminthes</taxon>
        <taxon>Trematoda</taxon>
        <taxon>Digenea</taxon>
        <taxon>Strigeidida</taxon>
        <taxon>Schistosomatoidea</taxon>
        <taxon>Schistosomatidae</taxon>
        <taxon>Schistosoma</taxon>
    </lineage>
</organism>